<keyword evidence="3" id="KW-1185">Reference proteome</keyword>
<dbReference type="AlphaFoldDB" id="A0A0N5CWD3"/>
<keyword evidence="1" id="KW-0812">Transmembrane</keyword>
<evidence type="ECO:0000313" key="2">
    <source>
        <dbReference type="EMBL" id="VDN01783.1"/>
    </source>
</evidence>
<keyword evidence="1" id="KW-1133">Transmembrane helix</keyword>
<feature type="transmembrane region" description="Helical" evidence="1">
    <location>
        <begin position="12"/>
        <end position="30"/>
    </location>
</feature>
<organism evidence="4">
    <name type="scientific">Thelazia callipaeda</name>
    <name type="common">Oriental eyeworm</name>
    <name type="synonym">Parasitic nematode</name>
    <dbReference type="NCBI Taxonomy" id="103827"/>
    <lineage>
        <taxon>Eukaryota</taxon>
        <taxon>Metazoa</taxon>
        <taxon>Ecdysozoa</taxon>
        <taxon>Nematoda</taxon>
        <taxon>Chromadorea</taxon>
        <taxon>Rhabditida</taxon>
        <taxon>Spirurina</taxon>
        <taxon>Spiruromorpha</taxon>
        <taxon>Thelazioidea</taxon>
        <taxon>Thelaziidae</taxon>
        <taxon>Thelazia</taxon>
    </lineage>
</organism>
<feature type="transmembrane region" description="Helical" evidence="1">
    <location>
        <begin position="124"/>
        <end position="151"/>
    </location>
</feature>
<dbReference type="EMBL" id="UYYF01004297">
    <property type="protein sequence ID" value="VDN01783.1"/>
    <property type="molecule type" value="Genomic_DNA"/>
</dbReference>
<accession>A0A0N5CWD3</accession>
<evidence type="ECO:0000313" key="3">
    <source>
        <dbReference type="Proteomes" id="UP000276776"/>
    </source>
</evidence>
<dbReference type="Proteomes" id="UP000276776">
    <property type="component" value="Unassembled WGS sequence"/>
</dbReference>
<reference evidence="2 3" key="2">
    <citation type="submission" date="2018-11" db="EMBL/GenBank/DDBJ databases">
        <authorList>
            <consortium name="Pathogen Informatics"/>
        </authorList>
    </citation>
    <scope>NUCLEOTIDE SEQUENCE [LARGE SCALE GENOMIC DNA]</scope>
</reference>
<evidence type="ECO:0000256" key="1">
    <source>
        <dbReference type="SAM" id="Phobius"/>
    </source>
</evidence>
<dbReference type="OrthoDB" id="5844878at2759"/>
<sequence>MGISSNENHIFSYYYLTVLYLLTCLGRSIASDVFCGNLTVYQRRWMLEKTMVLASRATTDLKQCLHICCSLTNCDGVTFVGVVEKKTAQENCLLIKCYDGCEFSTDSDELFEGVSVRITPSRKYSYICLIIVISVFCIGFNIILISAYICWRRKKIQKRKAHISTITTLHAFNPV</sequence>
<keyword evidence="1" id="KW-0472">Membrane</keyword>
<name>A0A0N5CWD3_THECL</name>
<gene>
    <name evidence="2" type="ORF">TCLT_LOCUS4640</name>
</gene>
<proteinExistence type="predicted"/>
<evidence type="ECO:0000313" key="4">
    <source>
        <dbReference type="WBParaSite" id="TCLT_0000465101-mRNA-1"/>
    </source>
</evidence>
<dbReference type="WBParaSite" id="TCLT_0000465101-mRNA-1">
    <property type="protein sequence ID" value="TCLT_0000465101-mRNA-1"/>
    <property type="gene ID" value="TCLT_0000465101"/>
</dbReference>
<protein>
    <submittedName>
        <fullName evidence="4">Apple domain-containing protein</fullName>
    </submittedName>
</protein>
<dbReference type="STRING" id="103827.A0A0N5CWD3"/>
<reference evidence="4" key="1">
    <citation type="submission" date="2017-02" db="UniProtKB">
        <authorList>
            <consortium name="WormBaseParasite"/>
        </authorList>
    </citation>
    <scope>IDENTIFICATION</scope>
</reference>